<evidence type="ECO:0000256" key="1">
    <source>
        <dbReference type="SAM" id="Phobius"/>
    </source>
</evidence>
<accession>A0A6C0AN72</accession>
<reference evidence="2" key="1">
    <citation type="journal article" date="2020" name="Nature">
        <title>Giant virus diversity and host interactions through global metagenomics.</title>
        <authorList>
            <person name="Schulz F."/>
            <person name="Roux S."/>
            <person name="Paez-Espino D."/>
            <person name="Jungbluth S."/>
            <person name="Walsh D.A."/>
            <person name="Denef V.J."/>
            <person name="McMahon K.D."/>
            <person name="Konstantinidis K.T."/>
            <person name="Eloe-Fadrosh E.A."/>
            <person name="Kyrpides N.C."/>
            <person name="Woyke T."/>
        </authorList>
    </citation>
    <scope>NUCLEOTIDE SEQUENCE</scope>
    <source>
        <strain evidence="2">GVMAG-S-1101161-73</strain>
    </source>
</reference>
<protein>
    <submittedName>
        <fullName evidence="2">Uncharacterized protein</fullName>
    </submittedName>
</protein>
<dbReference type="EMBL" id="MN740731">
    <property type="protein sequence ID" value="QHS81208.1"/>
    <property type="molecule type" value="Genomic_DNA"/>
</dbReference>
<sequence length="175" mass="19241">MSFSGPPPAMPPPSGPFEASLTKIASSPYSLAVAIFLINLGGRFLPMEISKEQEKFLNQPWFRRIIIFVIFFLATRNIITAAWMALIVILCVGYLFNENSSLCILGKGGINNATCKTKGAAQTLGLTQEETAILKSLQDKASKLEVKQEPAEVNTKFGLKSHDQYSKVMRGLWGQ</sequence>
<proteinExistence type="predicted"/>
<organism evidence="2">
    <name type="scientific">viral metagenome</name>
    <dbReference type="NCBI Taxonomy" id="1070528"/>
    <lineage>
        <taxon>unclassified sequences</taxon>
        <taxon>metagenomes</taxon>
        <taxon>organismal metagenomes</taxon>
    </lineage>
</organism>
<keyword evidence="1" id="KW-1133">Transmembrane helix</keyword>
<keyword evidence="1" id="KW-0812">Transmembrane</keyword>
<feature type="transmembrane region" description="Helical" evidence="1">
    <location>
        <begin position="65"/>
        <end position="96"/>
    </location>
</feature>
<keyword evidence="1" id="KW-0472">Membrane</keyword>
<feature type="transmembrane region" description="Helical" evidence="1">
    <location>
        <begin position="27"/>
        <end position="45"/>
    </location>
</feature>
<name>A0A6C0AN72_9ZZZZ</name>
<evidence type="ECO:0000313" key="2">
    <source>
        <dbReference type="EMBL" id="QHS81208.1"/>
    </source>
</evidence>
<dbReference type="AlphaFoldDB" id="A0A6C0AN72"/>